<evidence type="ECO:0000259" key="3">
    <source>
        <dbReference type="Pfam" id="PF00589"/>
    </source>
</evidence>
<dbReference type="InterPro" id="IPR011010">
    <property type="entry name" value="DNA_brk_join_enz"/>
</dbReference>
<dbReference type="GO" id="GO:0015074">
    <property type="term" value="P:DNA integration"/>
    <property type="evidence" value="ECO:0007669"/>
    <property type="project" value="InterPro"/>
</dbReference>
<dbReference type="EMBL" id="CP060713">
    <property type="protein sequence ID" value="QNN54972.1"/>
    <property type="molecule type" value="Genomic_DNA"/>
</dbReference>
<protein>
    <submittedName>
        <fullName evidence="4">Tyrosine-type recombinase/integrase</fullName>
    </submittedName>
</protein>
<evidence type="ECO:0000313" key="5">
    <source>
        <dbReference type="Proteomes" id="UP000515947"/>
    </source>
</evidence>
<feature type="domain" description="Tyr recombinase" evidence="3">
    <location>
        <begin position="23"/>
        <end position="58"/>
    </location>
</feature>
<evidence type="ECO:0000313" key="4">
    <source>
        <dbReference type="EMBL" id="QNN54972.1"/>
    </source>
</evidence>
<sequence>MVPESDKESGAAPDPRPRPPAHAASLLLAQGVPARVVMEILGHSQIGVTLNTYTHVDPELNRVATDRMEAALWSEQ</sequence>
<name>A0A7G9RH97_9ACTN</name>
<dbReference type="Pfam" id="PF00589">
    <property type="entry name" value="Phage_integrase"/>
    <property type="match status" value="1"/>
</dbReference>
<gene>
    <name evidence="4" type="ORF">H9L09_10525</name>
</gene>
<keyword evidence="1" id="KW-0233">DNA recombination</keyword>
<reference evidence="4 5" key="1">
    <citation type="submission" date="2020-08" db="EMBL/GenBank/DDBJ databases">
        <title>Genome sequence of Nocardioides mesophilus KACC 16243T.</title>
        <authorList>
            <person name="Hyun D.-W."/>
            <person name="Bae J.-W."/>
        </authorList>
    </citation>
    <scope>NUCLEOTIDE SEQUENCE [LARGE SCALE GENOMIC DNA]</scope>
    <source>
        <strain evidence="4 5">KACC 16243</strain>
    </source>
</reference>
<evidence type="ECO:0000256" key="2">
    <source>
        <dbReference type="SAM" id="MobiDB-lite"/>
    </source>
</evidence>
<feature type="region of interest" description="Disordered" evidence="2">
    <location>
        <begin position="1"/>
        <end position="21"/>
    </location>
</feature>
<dbReference type="Proteomes" id="UP000515947">
    <property type="component" value="Chromosome"/>
</dbReference>
<dbReference type="GO" id="GO:0006310">
    <property type="term" value="P:DNA recombination"/>
    <property type="evidence" value="ECO:0007669"/>
    <property type="project" value="UniProtKB-KW"/>
</dbReference>
<organism evidence="4 5">
    <name type="scientific">Nocardioides mesophilus</name>
    <dbReference type="NCBI Taxonomy" id="433659"/>
    <lineage>
        <taxon>Bacteria</taxon>
        <taxon>Bacillati</taxon>
        <taxon>Actinomycetota</taxon>
        <taxon>Actinomycetes</taxon>
        <taxon>Propionibacteriales</taxon>
        <taxon>Nocardioidaceae</taxon>
        <taxon>Nocardioides</taxon>
    </lineage>
</organism>
<dbReference type="SUPFAM" id="SSF56349">
    <property type="entry name" value="DNA breaking-rejoining enzymes"/>
    <property type="match status" value="1"/>
</dbReference>
<dbReference type="Gene3D" id="1.10.443.10">
    <property type="entry name" value="Intergrase catalytic core"/>
    <property type="match status" value="1"/>
</dbReference>
<dbReference type="InterPro" id="IPR013762">
    <property type="entry name" value="Integrase-like_cat_sf"/>
</dbReference>
<accession>A0A7G9RH97</accession>
<dbReference type="KEGG" id="nmes:H9L09_10525"/>
<evidence type="ECO:0000256" key="1">
    <source>
        <dbReference type="ARBA" id="ARBA00023172"/>
    </source>
</evidence>
<dbReference type="InterPro" id="IPR002104">
    <property type="entry name" value="Integrase_catalytic"/>
</dbReference>
<proteinExistence type="predicted"/>
<dbReference type="GO" id="GO:0003677">
    <property type="term" value="F:DNA binding"/>
    <property type="evidence" value="ECO:0007669"/>
    <property type="project" value="InterPro"/>
</dbReference>
<dbReference type="AlphaFoldDB" id="A0A7G9RH97"/>
<keyword evidence="5" id="KW-1185">Reference proteome</keyword>